<dbReference type="AlphaFoldDB" id="A0A7C5HFC6"/>
<dbReference type="Gene3D" id="2.70.70.10">
    <property type="entry name" value="Glucose Permease (Domain IIA)"/>
    <property type="match status" value="1"/>
</dbReference>
<reference evidence="9" key="1">
    <citation type="journal article" date="2020" name="mSystems">
        <title>Genome- and Community-Level Interaction Insights into Carbon Utilization and Element Cycling Functions of Hydrothermarchaeota in Hydrothermal Sediment.</title>
        <authorList>
            <person name="Zhou Z."/>
            <person name="Liu Y."/>
            <person name="Xu W."/>
            <person name="Pan J."/>
            <person name="Luo Z.H."/>
            <person name="Li M."/>
        </authorList>
    </citation>
    <scope>NUCLEOTIDE SEQUENCE [LARGE SCALE GENOMIC DNA]</scope>
    <source>
        <strain evidence="9">HyVt-633</strain>
    </source>
</reference>
<dbReference type="InterPro" id="IPR050570">
    <property type="entry name" value="Cell_wall_metabolism_enzyme"/>
</dbReference>
<dbReference type="CDD" id="cd12797">
    <property type="entry name" value="M23_peptidase"/>
    <property type="match status" value="1"/>
</dbReference>
<dbReference type="SUPFAM" id="SSF51261">
    <property type="entry name" value="Duplicated hybrid motif"/>
    <property type="match status" value="1"/>
</dbReference>
<gene>
    <name evidence="9" type="ORF">ENL07_07200</name>
</gene>
<organism evidence="9">
    <name type="scientific">Chlorobaculum parvum</name>
    <dbReference type="NCBI Taxonomy" id="274539"/>
    <lineage>
        <taxon>Bacteria</taxon>
        <taxon>Pseudomonadati</taxon>
        <taxon>Chlorobiota</taxon>
        <taxon>Chlorobiia</taxon>
        <taxon>Chlorobiales</taxon>
        <taxon>Chlorobiaceae</taxon>
        <taxon>Chlorobaculum</taxon>
    </lineage>
</organism>
<dbReference type="Pfam" id="PF01551">
    <property type="entry name" value="Peptidase_M23"/>
    <property type="match status" value="1"/>
</dbReference>
<proteinExistence type="predicted"/>
<dbReference type="InterPro" id="IPR016047">
    <property type="entry name" value="M23ase_b-sheet_dom"/>
</dbReference>
<evidence type="ECO:0000256" key="5">
    <source>
        <dbReference type="ARBA" id="ARBA00022833"/>
    </source>
</evidence>
<keyword evidence="4" id="KW-0378">Hydrolase</keyword>
<evidence type="ECO:0000256" key="3">
    <source>
        <dbReference type="ARBA" id="ARBA00022723"/>
    </source>
</evidence>
<evidence type="ECO:0000256" key="1">
    <source>
        <dbReference type="ARBA" id="ARBA00001947"/>
    </source>
</evidence>
<dbReference type="GO" id="GO:0006508">
    <property type="term" value="P:proteolysis"/>
    <property type="evidence" value="ECO:0007669"/>
    <property type="project" value="UniProtKB-KW"/>
</dbReference>
<feature type="signal peptide" evidence="7">
    <location>
        <begin position="1"/>
        <end position="24"/>
    </location>
</feature>
<keyword evidence="6" id="KW-0482">Metalloprotease</keyword>
<name>A0A7C5HFC6_9CHLB</name>
<keyword evidence="3" id="KW-0479">Metal-binding</keyword>
<protein>
    <submittedName>
        <fullName evidence="9">M23 family peptidase</fullName>
    </submittedName>
</protein>
<evidence type="ECO:0000259" key="8">
    <source>
        <dbReference type="Pfam" id="PF01551"/>
    </source>
</evidence>
<dbReference type="Gene3D" id="3.10.450.350">
    <property type="match status" value="2"/>
</dbReference>
<evidence type="ECO:0000256" key="2">
    <source>
        <dbReference type="ARBA" id="ARBA00022670"/>
    </source>
</evidence>
<dbReference type="GO" id="GO:0004222">
    <property type="term" value="F:metalloendopeptidase activity"/>
    <property type="evidence" value="ECO:0007669"/>
    <property type="project" value="TreeGrafter"/>
</dbReference>
<comment type="cofactor">
    <cofactor evidence="1">
        <name>Zn(2+)</name>
        <dbReference type="ChEBI" id="CHEBI:29105"/>
    </cofactor>
</comment>
<feature type="chain" id="PRO_5027603488" evidence="7">
    <location>
        <begin position="25"/>
        <end position="450"/>
    </location>
</feature>
<dbReference type="PANTHER" id="PTHR21666:SF288">
    <property type="entry name" value="CELL DIVISION PROTEIN YTFB"/>
    <property type="match status" value="1"/>
</dbReference>
<evidence type="ECO:0000256" key="7">
    <source>
        <dbReference type="SAM" id="SignalP"/>
    </source>
</evidence>
<evidence type="ECO:0000256" key="6">
    <source>
        <dbReference type="ARBA" id="ARBA00023049"/>
    </source>
</evidence>
<keyword evidence="7" id="KW-0732">Signal</keyword>
<evidence type="ECO:0000313" key="9">
    <source>
        <dbReference type="EMBL" id="HHE32401.1"/>
    </source>
</evidence>
<comment type="caution">
    <text evidence="9">The sequence shown here is derived from an EMBL/GenBank/DDBJ whole genome shotgun (WGS) entry which is preliminary data.</text>
</comment>
<accession>A0A7C5HFC6</accession>
<keyword evidence="2" id="KW-0645">Protease</keyword>
<dbReference type="InterPro" id="IPR011055">
    <property type="entry name" value="Dup_hybrid_motif"/>
</dbReference>
<evidence type="ECO:0000256" key="4">
    <source>
        <dbReference type="ARBA" id="ARBA00022801"/>
    </source>
</evidence>
<feature type="domain" description="M23ase beta-sheet core" evidence="8">
    <location>
        <begin position="303"/>
        <end position="399"/>
    </location>
</feature>
<sequence length="450" mass="49560">MFAVTAAALSTIIFSAGYFLSTSASNQPQPKANPLVSSVHTLYQSMGLVSDDELGLNNESDQVIIDEGENGPSGTIEKKTVQRGDSVYSILNTAGLTPAEIHELTSQLKGDKAIRGFRAGKSYGLETDKDGKFTRFTWQENPTTILHLTKNEQTGKLNVNRETIEIETRIATLEGTLHTSLAKELSSKKRSTLTAQLNHILSSRINFKRDIHDGATYKILYQEQWLDGKFARTGDILAVEINANGRNVNAYRFLSANGNSAYYDESGHALSQSRGLYIKPCHYSRISSPFGYRIHPITHRRQFHGGVDLAAPTGTPVRAVANGKIIYRGRKGLAGNLVAISHGHGVRTMYMHLSRFARSCRYGTRVKQGDIIGYVGATGRATGPHLDFRIIKNGHLQNPMVALRQKAPTRSLSKKELSGFMAKVQMYQEQLAHTPVMIADASKQGENKNL</sequence>
<keyword evidence="5" id="KW-0862">Zinc</keyword>
<dbReference type="EMBL" id="DRSQ01000146">
    <property type="protein sequence ID" value="HHE32401.1"/>
    <property type="molecule type" value="Genomic_DNA"/>
</dbReference>
<dbReference type="Proteomes" id="UP000886058">
    <property type="component" value="Unassembled WGS sequence"/>
</dbReference>
<dbReference type="PANTHER" id="PTHR21666">
    <property type="entry name" value="PEPTIDASE-RELATED"/>
    <property type="match status" value="1"/>
</dbReference>
<dbReference type="GO" id="GO:0046872">
    <property type="term" value="F:metal ion binding"/>
    <property type="evidence" value="ECO:0007669"/>
    <property type="project" value="UniProtKB-KW"/>
</dbReference>